<keyword evidence="1" id="KW-0547">Nucleotide-binding</keyword>
<dbReference type="EMBL" id="GU177851">
    <property type="protein sequence ID" value="ADB12535.1"/>
    <property type="molecule type" value="Genomic_DNA"/>
</dbReference>
<dbReference type="AlphaFoldDB" id="D2XIS5"/>
<protein>
    <submittedName>
        <fullName evidence="7">Putative transcriptional regulator</fullName>
    </submittedName>
</protein>
<sequence length="468" mass="52373">MNGGTGMTDNDITKPSCEQIINILPDPFVVIDRDYKIIAANRNYLKHYGHSQPMDVVGRHCYEVSHHVDAPCSEHGEHCPLETVFQTAQATQVMHIHYDRHGGEEHVQLHSNPLFDHQGNVIYVGEYIYPVSKPGDDAILIGRSRPMLRLTSLLQRVAPTQTSVLLLGESGVGKERVAQYLHQYSNRAGMPFVIVDCGTLGENLIESELFGHEKGAFTGANNRKKGLFEMADGGTLLIDEIGELPLSLQTKLLRVLETGTFRRLGGTEYIQVNVRVLAATNKNLKEMSENGAFRQDLYYRLSAFPVNIPPLRDRPDDIPALAENFLSQIEEGDRFVPLSPDVIETLLSHHYPGNVRELRNVIERAAILAYGEELLRPEHILVESDAAEGFVAASAKESVKETSKCTAQLGEEQLNNLIRRRNGRLNETAVLRALEQCQGHRARAAQQLGVSERTLYRYVQRLREIGVD</sequence>
<dbReference type="InterPro" id="IPR013656">
    <property type="entry name" value="PAS_4"/>
</dbReference>
<keyword evidence="3" id="KW-0805">Transcription regulation</keyword>
<dbReference type="PROSITE" id="PS00688">
    <property type="entry name" value="SIGMA54_INTERACT_3"/>
    <property type="match status" value="1"/>
</dbReference>
<dbReference type="Gene3D" id="1.10.8.60">
    <property type="match status" value="1"/>
</dbReference>
<evidence type="ECO:0000313" key="7">
    <source>
        <dbReference type="EMBL" id="ADB12535.1"/>
    </source>
</evidence>
<dbReference type="PRINTS" id="PR01590">
    <property type="entry name" value="HTHFIS"/>
</dbReference>
<dbReference type="InterPro" id="IPR003593">
    <property type="entry name" value="AAA+_ATPase"/>
</dbReference>
<dbReference type="InterPro" id="IPR027417">
    <property type="entry name" value="P-loop_NTPase"/>
</dbReference>
<dbReference type="SUPFAM" id="SSF55785">
    <property type="entry name" value="PYP-like sensor domain (PAS domain)"/>
    <property type="match status" value="1"/>
</dbReference>
<evidence type="ECO:0000256" key="2">
    <source>
        <dbReference type="ARBA" id="ARBA00022840"/>
    </source>
</evidence>
<reference evidence="7" key="1">
    <citation type="submission" date="2009-11" db="EMBL/GenBank/DDBJ databases">
        <authorList>
            <person name="Rhee S.-K."/>
            <person name="Park S.-J."/>
        </authorList>
    </citation>
    <scope>NUCLEOTIDE SEQUENCE</scope>
</reference>
<dbReference type="Pfam" id="PF25601">
    <property type="entry name" value="AAA_lid_14"/>
    <property type="match status" value="1"/>
</dbReference>
<dbReference type="InterPro" id="IPR002197">
    <property type="entry name" value="HTH_Fis"/>
</dbReference>
<dbReference type="CDD" id="cd00009">
    <property type="entry name" value="AAA"/>
    <property type="match status" value="1"/>
</dbReference>
<name>D2XIS5_9BACT</name>
<dbReference type="NCBIfam" id="TIGR00229">
    <property type="entry name" value="sensory_box"/>
    <property type="match status" value="1"/>
</dbReference>
<dbReference type="InterPro" id="IPR000014">
    <property type="entry name" value="PAS"/>
</dbReference>
<dbReference type="SUPFAM" id="SSF52540">
    <property type="entry name" value="P-loop containing nucleoside triphosphate hydrolases"/>
    <property type="match status" value="1"/>
</dbReference>
<evidence type="ECO:0000256" key="3">
    <source>
        <dbReference type="ARBA" id="ARBA00023015"/>
    </source>
</evidence>
<keyword evidence="5" id="KW-0804">Transcription</keyword>
<dbReference type="CDD" id="cd00130">
    <property type="entry name" value="PAS"/>
    <property type="match status" value="1"/>
</dbReference>
<dbReference type="SUPFAM" id="SSF46689">
    <property type="entry name" value="Homeodomain-like"/>
    <property type="match status" value="1"/>
</dbReference>
<dbReference type="Gene3D" id="3.30.450.20">
    <property type="entry name" value="PAS domain"/>
    <property type="match status" value="1"/>
</dbReference>
<dbReference type="Gene3D" id="3.40.50.300">
    <property type="entry name" value="P-loop containing nucleotide triphosphate hydrolases"/>
    <property type="match status" value="1"/>
</dbReference>
<organism evidence="7">
    <name type="scientific">uncultured bacterium 9F08</name>
    <dbReference type="NCBI Taxonomy" id="697051"/>
    <lineage>
        <taxon>Bacteria</taxon>
        <taxon>environmental samples</taxon>
    </lineage>
</organism>
<dbReference type="GO" id="GO:0005524">
    <property type="term" value="F:ATP binding"/>
    <property type="evidence" value="ECO:0007669"/>
    <property type="project" value="UniProtKB-KW"/>
</dbReference>
<dbReference type="PROSITE" id="PS00676">
    <property type="entry name" value="SIGMA54_INTERACT_2"/>
    <property type="match status" value="1"/>
</dbReference>
<dbReference type="PANTHER" id="PTHR32071">
    <property type="entry name" value="TRANSCRIPTIONAL REGULATORY PROTEIN"/>
    <property type="match status" value="1"/>
</dbReference>
<evidence type="ECO:0000256" key="5">
    <source>
        <dbReference type="ARBA" id="ARBA00023163"/>
    </source>
</evidence>
<dbReference type="GO" id="GO:0043565">
    <property type="term" value="F:sequence-specific DNA binding"/>
    <property type="evidence" value="ECO:0007669"/>
    <property type="project" value="InterPro"/>
</dbReference>
<evidence type="ECO:0000256" key="4">
    <source>
        <dbReference type="ARBA" id="ARBA00023125"/>
    </source>
</evidence>
<dbReference type="InterPro" id="IPR025943">
    <property type="entry name" value="Sigma_54_int_dom_ATP-bd_2"/>
</dbReference>
<feature type="domain" description="Sigma-54 factor interaction" evidence="6">
    <location>
        <begin position="140"/>
        <end position="367"/>
    </location>
</feature>
<dbReference type="InterPro" id="IPR025944">
    <property type="entry name" value="Sigma_54_int_dom_CS"/>
</dbReference>
<dbReference type="PROSITE" id="PS50045">
    <property type="entry name" value="SIGMA54_INTERACT_4"/>
    <property type="match status" value="1"/>
</dbReference>
<dbReference type="Pfam" id="PF08448">
    <property type="entry name" value="PAS_4"/>
    <property type="match status" value="1"/>
</dbReference>
<dbReference type="GO" id="GO:0006355">
    <property type="term" value="P:regulation of DNA-templated transcription"/>
    <property type="evidence" value="ECO:0007669"/>
    <property type="project" value="InterPro"/>
</dbReference>
<dbReference type="InterPro" id="IPR002078">
    <property type="entry name" value="Sigma_54_int"/>
</dbReference>
<dbReference type="SMART" id="SM00091">
    <property type="entry name" value="PAS"/>
    <property type="match status" value="1"/>
</dbReference>
<dbReference type="Gene3D" id="1.10.10.60">
    <property type="entry name" value="Homeodomain-like"/>
    <property type="match status" value="1"/>
</dbReference>
<dbReference type="Pfam" id="PF02954">
    <property type="entry name" value="HTH_8"/>
    <property type="match status" value="1"/>
</dbReference>
<dbReference type="SMART" id="SM00382">
    <property type="entry name" value="AAA"/>
    <property type="match status" value="1"/>
</dbReference>
<evidence type="ECO:0000259" key="6">
    <source>
        <dbReference type="PROSITE" id="PS50045"/>
    </source>
</evidence>
<dbReference type="Pfam" id="PF00158">
    <property type="entry name" value="Sigma54_activat"/>
    <property type="match status" value="1"/>
</dbReference>
<accession>D2XIS5</accession>
<dbReference type="InterPro" id="IPR035965">
    <property type="entry name" value="PAS-like_dom_sf"/>
</dbReference>
<dbReference type="InterPro" id="IPR025662">
    <property type="entry name" value="Sigma_54_int_dom_ATP-bd_1"/>
</dbReference>
<dbReference type="InterPro" id="IPR058031">
    <property type="entry name" value="AAA_lid_NorR"/>
</dbReference>
<keyword evidence="2" id="KW-0067">ATP-binding</keyword>
<reference evidence="7" key="2">
    <citation type="journal article" date="2010" name="J. Microbiol.">
        <title>Metagenomic assessment of a sulfur-oxidizing enrichment culture derived from marine sediment.</title>
        <authorList>
            <person name="Jung M.Y."/>
            <person name="Pham V."/>
            <person name="Park S.J."/>
            <person name="Kim S.J."/>
            <person name="Chae J.C."/>
            <person name="Roh Y."/>
            <person name="Rhee S.K."/>
        </authorList>
    </citation>
    <scope>NUCLEOTIDE SEQUENCE</scope>
</reference>
<dbReference type="PROSITE" id="PS00675">
    <property type="entry name" value="SIGMA54_INTERACT_1"/>
    <property type="match status" value="1"/>
</dbReference>
<dbReference type="FunFam" id="3.40.50.300:FF:000006">
    <property type="entry name" value="DNA-binding transcriptional regulator NtrC"/>
    <property type="match status" value="1"/>
</dbReference>
<evidence type="ECO:0000256" key="1">
    <source>
        <dbReference type="ARBA" id="ARBA00022741"/>
    </source>
</evidence>
<dbReference type="InterPro" id="IPR009057">
    <property type="entry name" value="Homeodomain-like_sf"/>
</dbReference>
<proteinExistence type="predicted"/>
<keyword evidence="4" id="KW-0238">DNA-binding</keyword>